<dbReference type="AlphaFoldDB" id="A0A0A0HTB6"/>
<dbReference type="RefSeq" id="XP_010763170.1">
    <property type="nucleotide sequence ID" value="XM_010764868.1"/>
</dbReference>
<evidence type="ECO:0000313" key="3">
    <source>
        <dbReference type="Proteomes" id="UP000001628"/>
    </source>
</evidence>
<sequence>MDHPRHYCRLKQRQKQQKQQHQHQHQHQHWMPPVRILRRDALFVPITVRRKLAQLSFAAGWTTTGYHHR</sequence>
<dbReference type="GeneID" id="22588225"/>
<organism evidence="2 3">
    <name type="scientific">Paracoccidioides brasiliensis (strain Pb18)</name>
    <dbReference type="NCBI Taxonomy" id="502780"/>
    <lineage>
        <taxon>Eukaryota</taxon>
        <taxon>Fungi</taxon>
        <taxon>Dikarya</taxon>
        <taxon>Ascomycota</taxon>
        <taxon>Pezizomycotina</taxon>
        <taxon>Eurotiomycetes</taxon>
        <taxon>Eurotiomycetidae</taxon>
        <taxon>Onygenales</taxon>
        <taxon>Ajellomycetaceae</taxon>
        <taxon>Paracoccidioides</taxon>
    </lineage>
</organism>
<dbReference type="HOGENOM" id="CLU_2776623_0_0_1"/>
<dbReference type="VEuPathDB" id="FungiDB:PADG_12328"/>
<feature type="region of interest" description="Disordered" evidence="1">
    <location>
        <begin position="1"/>
        <end position="31"/>
    </location>
</feature>
<gene>
    <name evidence="2" type="ORF">PADG_12328</name>
</gene>
<dbReference type="EMBL" id="KN275968">
    <property type="protein sequence ID" value="KGM91553.1"/>
    <property type="molecule type" value="Genomic_DNA"/>
</dbReference>
<proteinExistence type="predicted"/>
<name>A0A0A0HTB6_PARBD</name>
<protein>
    <submittedName>
        <fullName evidence="2">Uncharacterized protein</fullName>
    </submittedName>
</protein>
<dbReference type="Proteomes" id="UP000001628">
    <property type="component" value="Unassembled WGS sequence"/>
</dbReference>
<accession>A0A0A0HTB6</accession>
<dbReference type="InParanoid" id="A0A0A0HTB6"/>
<keyword evidence="3" id="KW-1185">Reference proteome</keyword>
<evidence type="ECO:0000256" key="1">
    <source>
        <dbReference type="SAM" id="MobiDB-lite"/>
    </source>
</evidence>
<evidence type="ECO:0000313" key="2">
    <source>
        <dbReference type="EMBL" id="KGM91553.1"/>
    </source>
</evidence>
<reference evidence="2 3" key="1">
    <citation type="journal article" date="2011" name="PLoS Genet.">
        <title>Comparative genomic analysis of human fungal pathogens causing paracoccidioidomycosis.</title>
        <authorList>
            <person name="Desjardins C.A."/>
            <person name="Champion M.D."/>
            <person name="Holder J.W."/>
            <person name="Muszewska A."/>
            <person name="Goldberg J."/>
            <person name="Bailao A.M."/>
            <person name="Brigido M.M."/>
            <person name="Ferreira M.E."/>
            <person name="Garcia A.M."/>
            <person name="Grynberg M."/>
            <person name="Gujja S."/>
            <person name="Heiman D.I."/>
            <person name="Henn M.R."/>
            <person name="Kodira C.D."/>
            <person name="Leon-Narvaez H."/>
            <person name="Longo L.V."/>
            <person name="Ma L.J."/>
            <person name="Malavazi I."/>
            <person name="Matsuo A.L."/>
            <person name="Morais F.V."/>
            <person name="Pereira M."/>
            <person name="Rodriguez-Brito S."/>
            <person name="Sakthikumar S."/>
            <person name="Salem-Izacc S.M."/>
            <person name="Sykes S.M."/>
            <person name="Teixeira M.M."/>
            <person name="Vallejo M.C."/>
            <person name="Walter M.E."/>
            <person name="Yandava C."/>
            <person name="Young S."/>
            <person name="Zeng Q."/>
            <person name="Zucker J."/>
            <person name="Felipe M.S."/>
            <person name="Goldman G.H."/>
            <person name="Haas B.J."/>
            <person name="McEwen J.G."/>
            <person name="Nino-Vega G."/>
            <person name="Puccia R."/>
            <person name="San-Blas G."/>
            <person name="Soares C.M."/>
            <person name="Birren B.W."/>
            <person name="Cuomo C.A."/>
        </authorList>
    </citation>
    <scope>NUCLEOTIDE SEQUENCE [LARGE SCALE GENOMIC DNA]</scope>
    <source>
        <strain evidence="2 3">Pb18</strain>
    </source>
</reference>
<dbReference type="KEGG" id="pbn:PADG_12328"/>
<feature type="compositionally biased region" description="Basic residues" evidence="1">
    <location>
        <begin position="1"/>
        <end position="28"/>
    </location>
</feature>